<reference evidence="8" key="1">
    <citation type="submission" date="2018-04" db="EMBL/GenBank/DDBJ databases">
        <title>Transcriptome assembly of Sipha flava.</title>
        <authorList>
            <person name="Scully E.D."/>
            <person name="Geib S.M."/>
            <person name="Palmer N.A."/>
            <person name="Koch K."/>
            <person name="Bradshaw J."/>
            <person name="Heng-Moss T."/>
            <person name="Sarath G."/>
        </authorList>
    </citation>
    <scope>NUCLEOTIDE SEQUENCE</scope>
</reference>
<feature type="compositionally biased region" description="Low complexity" evidence="5">
    <location>
        <begin position="318"/>
        <end position="356"/>
    </location>
</feature>
<sequence>MLHKIRDISGERSHIPLTDPPPSPRAPALPRNIVISVTLLPTNSHGIKLIGVFSPRRVNRGLKRQKQSTVIKSNILCFSIRRTITIFVQHSFFLIFYILKVYYFSVLLLVLRKTIMETYESILLVKNEVFVFKIPPRTTNRGYRAADWNLAEPTWTGRMRIVSVGDACTLKLEDRNNGELFAKCPIDQYPGLAIESVSDSSRYFVVRIQDENGRAAFIGLGFGDRSDSFDLNVALQDHFKRIKVCEEIAKEKNEPKQELDLKFKEGETIKINMKITKKDGSEGINKQAKPRPISTGSGGLLPPPPGSSGTKTIPAPPSQTSSPSHQPTNSNNWGEFTSANNNSQSGGNSNPNWVQF</sequence>
<proteinExistence type="inferred from homology"/>
<organism evidence="8">
    <name type="scientific">Sipha flava</name>
    <name type="common">yellow sugarcane aphid</name>
    <dbReference type="NCBI Taxonomy" id="143950"/>
    <lineage>
        <taxon>Eukaryota</taxon>
        <taxon>Metazoa</taxon>
        <taxon>Ecdysozoa</taxon>
        <taxon>Arthropoda</taxon>
        <taxon>Hexapoda</taxon>
        <taxon>Insecta</taxon>
        <taxon>Pterygota</taxon>
        <taxon>Neoptera</taxon>
        <taxon>Paraneoptera</taxon>
        <taxon>Hemiptera</taxon>
        <taxon>Sternorrhyncha</taxon>
        <taxon>Aphidomorpha</taxon>
        <taxon>Aphidoidea</taxon>
        <taxon>Aphididae</taxon>
        <taxon>Sipha</taxon>
    </lineage>
</organism>
<keyword evidence="6" id="KW-0472">Membrane</keyword>
<feature type="region of interest" description="Disordered" evidence="5">
    <location>
        <begin position="1"/>
        <end position="26"/>
    </location>
</feature>
<dbReference type="SUPFAM" id="SSF50729">
    <property type="entry name" value="PH domain-like"/>
    <property type="match status" value="1"/>
</dbReference>
<dbReference type="AlphaFoldDB" id="A0A2S2QFT9"/>
<keyword evidence="4" id="KW-0653">Protein transport</keyword>
<dbReference type="InterPro" id="IPR011993">
    <property type="entry name" value="PH-like_dom_sf"/>
</dbReference>
<evidence type="ECO:0000313" key="8">
    <source>
        <dbReference type="EMBL" id="MBY76370.1"/>
    </source>
</evidence>
<dbReference type="GO" id="GO:0006897">
    <property type="term" value="P:endocytosis"/>
    <property type="evidence" value="ECO:0007669"/>
    <property type="project" value="UniProtKB-KW"/>
</dbReference>
<evidence type="ECO:0000256" key="4">
    <source>
        <dbReference type="ARBA" id="ARBA00022927"/>
    </source>
</evidence>
<evidence type="ECO:0000256" key="6">
    <source>
        <dbReference type="SAM" id="Phobius"/>
    </source>
</evidence>
<dbReference type="PANTHER" id="PTHR12847">
    <property type="entry name" value="ATP-BINDING CASSETTE ABC TRANSPORTER-RELATED"/>
    <property type="match status" value="1"/>
</dbReference>
<name>A0A2S2QFT9_9HEMI</name>
<feature type="region of interest" description="Disordered" evidence="5">
    <location>
        <begin position="274"/>
        <end position="356"/>
    </location>
</feature>
<dbReference type="FunFam" id="2.30.29.30:FF:000064">
    <property type="entry name" value="Adaptin ear-binding coat-associated protein 1"/>
    <property type="match status" value="1"/>
</dbReference>
<evidence type="ECO:0000259" key="7">
    <source>
        <dbReference type="Pfam" id="PF07933"/>
    </source>
</evidence>
<dbReference type="InterPro" id="IPR012466">
    <property type="entry name" value="NECAP_PHear"/>
</dbReference>
<evidence type="ECO:0000256" key="5">
    <source>
        <dbReference type="SAM" id="MobiDB-lite"/>
    </source>
</evidence>
<dbReference type="Gene3D" id="2.30.29.30">
    <property type="entry name" value="Pleckstrin-homology domain (PH domain)/Phosphotyrosine-binding domain (PTB)"/>
    <property type="match status" value="1"/>
</dbReference>
<dbReference type="OrthoDB" id="10265489at2759"/>
<evidence type="ECO:0000256" key="1">
    <source>
        <dbReference type="ARBA" id="ARBA00007736"/>
    </source>
</evidence>
<feature type="compositionally biased region" description="Basic and acidic residues" evidence="5">
    <location>
        <begin position="1"/>
        <end position="14"/>
    </location>
</feature>
<comment type="similarity">
    <text evidence="1">Belongs to the NECAP family.</text>
</comment>
<dbReference type="GO" id="GO:0030125">
    <property type="term" value="C:clathrin vesicle coat"/>
    <property type="evidence" value="ECO:0007669"/>
    <property type="project" value="TreeGrafter"/>
</dbReference>
<dbReference type="PANTHER" id="PTHR12847:SF9">
    <property type="entry name" value="NECAP-LIKE PROTEIN CG9132"/>
    <property type="match status" value="1"/>
</dbReference>
<dbReference type="CDD" id="cd13228">
    <property type="entry name" value="PHear_NECAP"/>
    <property type="match status" value="1"/>
</dbReference>
<dbReference type="GO" id="GO:0015031">
    <property type="term" value="P:protein transport"/>
    <property type="evidence" value="ECO:0007669"/>
    <property type="project" value="UniProtKB-KW"/>
</dbReference>
<feature type="domain" description="NECAP PHear" evidence="7">
    <location>
        <begin position="119"/>
        <end position="274"/>
    </location>
</feature>
<keyword evidence="2" id="KW-0813">Transport</keyword>
<keyword evidence="6" id="KW-0812">Transmembrane</keyword>
<keyword evidence="3" id="KW-0254">Endocytosis</keyword>
<gene>
    <name evidence="8" type="ORF">g.167292</name>
</gene>
<accession>A0A2S2QFT9</accession>
<keyword evidence="6" id="KW-1133">Transmembrane helix</keyword>
<evidence type="ECO:0000256" key="2">
    <source>
        <dbReference type="ARBA" id="ARBA00022448"/>
    </source>
</evidence>
<feature type="transmembrane region" description="Helical" evidence="6">
    <location>
        <begin position="91"/>
        <end position="111"/>
    </location>
</feature>
<dbReference type="EMBL" id="GGMS01007167">
    <property type="protein sequence ID" value="MBY76370.1"/>
    <property type="molecule type" value="Transcribed_RNA"/>
</dbReference>
<protein>
    <submittedName>
        <fullName evidence="8">NECAP-like protein</fullName>
    </submittedName>
</protein>
<dbReference type="Pfam" id="PF07933">
    <property type="entry name" value="DUF1681"/>
    <property type="match status" value="1"/>
</dbReference>
<evidence type="ECO:0000256" key="3">
    <source>
        <dbReference type="ARBA" id="ARBA00022583"/>
    </source>
</evidence>